<name>A0A9P6G7N9_9PLEO</name>
<dbReference type="EMBL" id="WJXW01000014">
    <property type="protein sequence ID" value="KAF9730379.1"/>
    <property type="molecule type" value="Genomic_DNA"/>
</dbReference>
<evidence type="ECO:0000313" key="2">
    <source>
        <dbReference type="Proteomes" id="UP000756921"/>
    </source>
</evidence>
<organism evidence="1 2">
    <name type="scientific">Paraphaeosphaeria minitans</name>
    <dbReference type="NCBI Taxonomy" id="565426"/>
    <lineage>
        <taxon>Eukaryota</taxon>
        <taxon>Fungi</taxon>
        <taxon>Dikarya</taxon>
        <taxon>Ascomycota</taxon>
        <taxon>Pezizomycotina</taxon>
        <taxon>Dothideomycetes</taxon>
        <taxon>Pleosporomycetidae</taxon>
        <taxon>Pleosporales</taxon>
        <taxon>Massarineae</taxon>
        <taxon>Didymosphaeriaceae</taxon>
        <taxon>Paraphaeosphaeria</taxon>
    </lineage>
</organism>
<dbReference type="OrthoDB" id="10029320at2759"/>
<reference evidence="1" key="1">
    <citation type="journal article" date="2020" name="Mol. Plant Microbe Interact.">
        <title>Genome Sequence of the Biocontrol Agent Coniothyrium minitans strain Conio (IMI 134523).</title>
        <authorList>
            <person name="Patel D."/>
            <person name="Shittu T.A."/>
            <person name="Baroncelli R."/>
            <person name="Muthumeenakshi S."/>
            <person name="Osborne T.H."/>
            <person name="Janganan T.K."/>
            <person name="Sreenivasaprasad S."/>
        </authorList>
    </citation>
    <scope>NUCLEOTIDE SEQUENCE</scope>
    <source>
        <strain evidence="1">Conio</strain>
    </source>
</reference>
<comment type="caution">
    <text evidence="1">The sequence shown here is derived from an EMBL/GenBank/DDBJ whole genome shotgun (WGS) entry which is preliminary data.</text>
</comment>
<dbReference type="AlphaFoldDB" id="A0A9P6G7N9"/>
<evidence type="ECO:0000313" key="1">
    <source>
        <dbReference type="EMBL" id="KAF9730379.1"/>
    </source>
</evidence>
<dbReference type="Proteomes" id="UP000756921">
    <property type="component" value="Unassembled WGS sequence"/>
</dbReference>
<accession>A0A9P6G7N9</accession>
<keyword evidence="2" id="KW-1185">Reference proteome</keyword>
<protein>
    <submittedName>
        <fullName evidence="1">Uncharacterized protein</fullName>
    </submittedName>
</protein>
<proteinExistence type="predicted"/>
<sequence length="71" mass="8103">MPTPWSSLFGRLNDLDQKLQQLPFDAHVYMAMGDMVEDHADTEGFLLDYWTVFQPVLMISGPDVALQAFIK</sequence>
<gene>
    <name evidence="1" type="ORF">PMIN01_11248</name>
</gene>